<dbReference type="Proteomes" id="UP000887013">
    <property type="component" value="Unassembled WGS sequence"/>
</dbReference>
<reference evidence="3" key="1">
    <citation type="submission" date="2020-08" db="EMBL/GenBank/DDBJ databases">
        <title>Multicomponent nature underlies the extraordinary mechanical properties of spider dragline silk.</title>
        <authorList>
            <person name="Kono N."/>
            <person name="Nakamura H."/>
            <person name="Mori M."/>
            <person name="Yoshida Y."/>
            <person name="Ohtoshi R."/>
            <person name="Malay A.D."/>
            <person name="Moran D.A.P."/>
            <person name="Tomita M."/>
            <person name="Numata K."/>
            <person name="Arakawa K."/>
        </authorList>
    </citation>
    <scope>NUCLEOTIDE SEQUENCE</scope>
</reference>
<accession>A0A8X6N8E2</accession>
<feature type="domain" description="K Homology" evidence="2">
    <location>
        <begin position="11"/>
        <end position="79"/>
    </location>
</feature>
<keyword evidence="1" id="KW-0694">RNA-binding</keyword>
<dbReference type="CDD" id="cd22407">
    <property type="entry name" value="KH-I_Vigilin_rpt3"/>
    <property type="match status" value="1"/>
</dbReference>
<name>A0A8X6N8E2_NEPPI</name>
<dbReference type="SUPFAM" id="SSF54791">
    <property type="entry name" value="Eukaryotic type KH-domain (KH-domain type I)"/>
    <property type="match status" value="1"/>
</dbReference>
<sequence>MKFNYIDEQSKLAFERLLIPKMQLSFIFGPFNEIINQIIGEIKTRINIPPASVMEDELTIARVKEAVAKAKARIQNIYEKRKRNCQSASVEVPKIQYKYITGPLG</sequence>
<dbReference type="SMART" id="SM00322">
    <property type="entry name" value="KH"/>
    <property type="match status" value="1"/>
</dbReference>
<gene>
    <name evidence="3" type="primary">Hdlbp_3</name>
    <name evidence="3" type="ORF">NPIL_660911</name>
</gene>
<organism evidence="3 4">
    <name type="scientific">Nephila pilipes</name>
    <name type="common">Giant wood spider</name>
    <name type="synonym">Nephila maculata</name>
    <dbReference type="NCBI Taxonomy" id="299642"/>
    <lineage>
        <taxon>Eukaryota</taxon>
        <taxon>Metazoa</taxon>
        <taxon>Ecdysozoa</taxon>
        <taxon>Arthropoda</taxon>
        <taxon>Chelicerata</taxon>
        <taxon>Arachnida</taxon>
        <taxon>Araneae</taxon>
        <taxon>Araneomorphae</taxon>
        <taxon>Entelegynae</taxon>
        <taxon>Araneoidea</taxon>
        <taxon>Nephilidae</taxon>
        <taxon>Nephila</taxon>
    </lineage>
</organism>
<keyword evidence="4" id="KW-1185">Reference proteome</keyword>
<dbReference type="Gene3D" id="3.30.1370.10">
    <property type="entry name" value="K Homology domain, type 1"/>
    <property type="match status" value="1"/>
</dbReference>
<dbReference type="InterPro" id="IPR004087">
    <property type="entry name" value="KH_dom"/>
</dbReference>
<evidence type="ECO:0000256" key="1">
    <source>
        <dbReference type="PROSITE-ProRule" id="PRU00117"/>
    </source>
</evidence>
<dbReference type="InterPro" id="IPR004088">
    <property type="entry name" value="KH_dom_type_1"/>
</dbReference>
<dbReference type="GO" id="GO:0003723">
    <property type="term" value="F:RNA binding"/>
    <property type="evidence" value="ECO:0007669"/>
    <property type="project" value="UniProtKB-UniRule"/>
</dbReference>
<comment type="caution">
    <text evidence="3">The sequence shown here is derived from an EMBL/GenBank/DDBJ whole genome shotgun (WGS) entry which is preliminary data.</text>
</comment>
<dbReference type="EMBL" id="BMAW01006747">
    <property type="protein sequence ID" value="GFT00341.1"/>
    <property type="molecule type" value="Genomic_DNA"/>
</dbReference>
<dbReference type="Pfam" id="PF00013">
    <property type="entry name" value="KH_1"/>
    <property type="match status" value="1"/>
</dbReference>
<dbReference type="GO" id="GO:0010468">
    <property type="term" value="P:regulation of gene expression"/>
    <property type="evidence" value="ECO:0007669"/>
    <property type="project" value="UniProtKB-ARBA"/>
</dbReference>
<evidence type="ECO:0000313" key="3">
    <source>
        <dbReference type="EMBL" id="GFT00341.1"/>
    </source>
</evidence>
<evidence type="ECO:0000313" key="4">
    <source>
        <dbReference type="Proteomes" id="UP000887013"/>
    </source>
</evidence>
<protein>
    <submittedName>
        <fullName evidence="3">Vigilin</fullName>
    </submittedName>
</protein>
<proteinExistence type="predicted"/>
<dbReference type="OrthoDB" id="10027144at2759"/>
<evidence type="ECO:0000259" key="2">
    <source>
        <dbReference type="SMART" id="SM00322"/>
    </source>
</evidence>
<dbReference type="PROSITE" id="PS50084">
    <property type="entry name" value="KH_TYPE_1"/>
    <property type="match status" value="1"/>
</dbReference>
<dbReference type="AlphaFoldDB" id="A0A8X6N8E2"/>
<dbReference type="InterPro" id="IPR036612">
    <property type="entry name" value="KH_dom_type_1_sf"/>
</dbReference>